<reference evidence="2 3" key="1">
    <citation type="journal article" date="2009" name="Genome Res.">
        <title>Complete genome of the cellulolytic thermophile Acidothermus cellulolyticus 11B provides insights into its ecophysiological and evolutionary adaptations.</title>
        <authorList>
            <person name="Barabote R.D."/>
            <person name="Xie G."/>
            <person name="Leu D.H."/>
            <person name="Normand P."/>
            <person name="Necsulea A."/>
            <person name="Daubin V."/>
            <person name="Medigue C."/>
            <person name="Adney W.S."/>
            <person name="Xu X.C."/>
            <person name="Lapidus A."/>
            <person name="Parales R.E."/>
            <person name="Detter C."/>
            <person name="Pujic P."/>
            <person name="Bruce D."/>
            <person name="Lavire C."/>
            <person name="Challacombe J.F."/>
            <person name="Brettin T.S."/>
            <person name="Berry A.M."/>
        </authorList>
    </citation>
    <scope>NUCLEOTIDE SEQUENCE [LARGE SCALE GENOMIC DNA]</scope>
    <source>
        <strain evidence="3">ATCC 43068 / DSM 8971 / 11B</strain>
    </source>
</reference>
<dbReference type="PANTHER" id="PTHR30157:SF0">
    <property type="entry name" value="NADPH-DEPENDENT FERRIC-CHELATE REDUCTASE"/>
    <property type="match status" value="1"/>
</dbReference>
<dbReference type="InterPro" id="IPR039374">
    <property type="entry name" value="SIP_fam"/>
</dbReference>
<dbReference type="Pfam" id="PF04954">
    <property type="entry name" value="SIP"/>
    <property type="match status" value="1"/>
</dbReference>
<protein>
    <submittedName>
        <fullName evidence="2">Siderophore-interacting protein</fullName>
    </submittedName>
</protein>
<dbReference type="PANTHER" id="PTHR30157">
    <property type="entry name" value="FERRIC REDUCTASE, NADPH-DEPENDENT"/>
    <property type="match status" value="1"/>
</dbReference>
<feature type="domain" description="FAD-binding FR-type" evidence="1">
    <location>
        <begin position="9"/>
        <end position="111"/>
    </location>
</feature>
<dbReference type="InterPro" id="IPR017938">
    <property type="entry name" value="Riboflavin_synthase-like_b-brl"/>
</dbReference>
<dbReference type="GO" id="GO:0016491">
    <property type="term" value="F:oxidoreductase activity"/>
    <property type="evidence" value="ECO:0007669"/>
    <property type="project" value="InterPro"/>
</dbReference>
<name>A0LTC4_ACIC1</name>
<dbReference type="InterPro" id="IPR017927">
    <property type="entry name" value="FAD-bd_FR_type"/>
</dbReference>
<dbReference type="Pfam" id="PF08021">
    <property type="entry name" value="FAD_binding_9"/>
    <property type="match status" value="1"/>
</dbReference>
<dbReference type="GO" id="GO:0051537">
    <property type="term" value="F:2 iron, 2 sulfur cluster binding"/>
    <property type="evidence" value="ECO:0007669"/>
    <property type="project" value="UniProtKB-KW"/>
</dbReference>
<dbReference type="eggNOG" id="COG2375">
    <property type="taxonomic scope" value="Bacteria"/>
</dbReference>
<dbReference type="InterPro" id="IPR039261">
    <property type="entry name" value="FNR_nucleotide-bd"/>
</dbReference>
<dbReference type="SUPFAM" id="SSF63380">
    <property type="entry name" value="Riboflavin synthase domain-like"/>
    <property type="match status" value="1"/>
</dbReference>
<dbReference type="AlphaFoldDB" id="A0LTC4"/>
<sequence>MPAVSFPAARTYQVRVVDAYVITPRMRRVRLAGPDLVGFTALPGQDVVVRLQTPDGPAHRRYTIRNLDPINGAFDLDIVLHGHGPGARWAAGVEPGAELEIFGPRGKVPLATAPAQVFVGDESALPAIAEMAAALPRATEIRAVIEVSDAAERQPMPPEMDVRWLIRGDREPGTADLLLPAIEELSVAGATRHFYLFAESRVVRLLRDALSARGVPLEEISAKGYWNKGRPMRG</sequence>
<dbReference type="EMBL" id="CP000481">
    <property type="protein sequence ID" value="ABK52684.1"/>
    <property type="molecule type" value="Genomic_DNA"/>
</dbReference>
<dbReference type="STRING" id="351607.Acel_0911"/>
<dbReference type="Gene3D" id="2.40.30.10">
    <property type="entry name" value="Translation factors"/>
    <property type="match status" value="1"/>
</dbReference>
<organism evidence="2 3">
    <name type="scientific">Acidothermus cellulolyticus (strain ATCC 43068 / DSM 8971 / 11B)</name>
    <dbReference type="NCBI Taxonomy" id="351607"/>
    <lineage>
        <taxon>Bacteria</taxon>
        <taxon>Bacillati</taxon>
        <taxon>Actinomycetota</taxon>
        <taxon>Actinomycetes</taxon>
        <taxon>Acidothermales</taxon>
        <taxon>Acidothermaceae</taxon>
        <taxon>Acidothermus</taxon>
    </lineage>
</organism>
<evidence type="ECO:0000313" key="3">
    <source>
        <dbReference type="Proteomes" id="UP000008221"/>
    </source>
</evidence>
<dbReference type="HOGENOM" id="CLU_040923_4_0_11"/>
<keyword evidence="3" id="KW-1185">Reference proteome</keyword>
<dbReference type="InterPro" id="IPR013113">
    <property type="entry name" value="SIP_FAD-bd"/>
</dbReference>
<dbReference type="InParanoid" id="A0LTC4"/>
<dbReference type="InterPro" id="IPR007037">
    <property type="entry name" value="SIP_rossman_dom"/>
</dbReference>
<dbReference type="KEGG" id="ace:Acel_0911"/>
<evidence type="ECO:0000259" key="1">
    <source>
        <dbReference type="PROSITE" id="PS51384"/>
    </source>
</evidence>
<accession>A0LTC4</accession>
<dbReference type="Proteomes" id="UP000008221">
    <property type="component" value="Chromosome"/>
</dbReference>
<dbReference type="CDD" id="cd06193">
    <property type="entry name" value="siderophore_interacting"/>
    <property type="match status" value="1"/>
</dbReference>
<proteinExistence type="predicted"/>
<evidence type="ECO:0000313" key="2">
    <source>
        <dbReference type="EMBL" id="ABK52684.1"/>
    </source>
</evidence>
<dbReference type="Gene3D" id="3.40.50.80">
    <property type="entry name" value="Nucleotide-binding domain of ferredoxin-NADP reductase (FNR) module"/>
    <property type="match status" value="1"/>
</dbReference>
<gene>
    <name evidence="2" type="ordered locus">Acel_0911</name>
</gene>
<dbReference type="PROSITE" id="PS51384">
    <property type="entry name" value="FAD_FR"/>
    <property type="match status" value="1"/>
</dbReference>